<reference evidence="7" key="2">
    <citation type="submission" date="2017-05" db="UniProtKB">
        <authorList>
            <consortium name="EnsemblMetazoa"/>
        </authorList>
    </citation>
    <scope>IDENTIFICATION</scope>
</reference>
<evidence type="ECO:0000313" key="7">
    <source>
        <dbReference type="EnsemblMetazoa" id="Aqu2.1.40641_001"/>
    </source>
</evidence>
<protein>
    <recommendedName>
        <fullName evidence="9">Kazal-like domain-containing protein</fullName>
    </recommendedName>
</protein>
<gene>
    <name evidence="7" type="primary">109593756</name>
</gene>
<reference evidence="8" key="1">
    <citation type="journal article" date="2010" name="Nature">
        <title>The Amphimedon queenslandica genome and the evolution of animal complexity.</title>
        <authorList>
            <person name="Srivastava M."/>
            <person name="Simakov O."/>
            <person name="Chapman J."/>
            <person name="Fahey B."/>
            <person name="Gauthier M.E."/>
            <person name="Mitros T."/>
            <person name="Richards G.S."/>
            <person name="Conaco C."/>
            <person name="Dacre M."/>
            <person name="Hellsten U."/>
            <person name="Larroux C."/>
            <person name="Putnam N.H."/>
            <person name="Stanke M."/>
            <person name="Adamska M."/>
            <person name="Darling A."/>
            <person name="Degnan S.M."/>
            <person name="Oakley T.H."/>
            <person name="Plachetzki D.C."/>
            <person name="Zhai Y."/>
            <person name="Adamski M."/>
            <person name="Calcino A."/>
            <person name="Cummins S.F."/>
            <person name="Goodstein D.M."/>
            <person name="Harris C."/>
            <person name="Jackson D.J."/>
            <person name="Leys S.P."/>
            <person name="Shu S."/>
            <person name="Woodcroft B.J."/>
            <person name="Vervoort M."/>
            <person name="Kosik K.S."/>
            <person name="Manning G."/>
            <person name="Degnan B.M."/>
            <person name="Rokhsar D.S."/>
        </authorList>
    </citation>
    <scope>NUCLEOTIDE SEQUENCE [LARGE SCALE GENOMIC DNA]</scope>
</reference>
<keyword evidence="4" id="KW-0732">Signal</keyword>
<evidence type="ECO:0000259" key="5">
    <source>
        <dbReference type="PROSITE" id="PS51162"/>
    </source>
</evidence>
<evidence type="ECO:0000256" key="3">
    <source>
        <dbReference type="SAM" id="MobiDB-lite"/>
    </source>
</evidence>
<dbReference type="KEGG" id="aqu:109593756"/>
<evidence type="ECO:0000259" key="6">
    <source>
        <dbReference type="PROSITE" id="PS51465"/>
    </source>
</evidence>
<feature type="compositionally biased region" description="Pro residues" evidence="3">
    <location>
        <begin position="283"/>
        <end position="296"/>
    </location>
</feature>
<dbReference type="EnsemblMetazoa" id="Aqu2.1.40641_001">
    <property type="protein sequence ID" value="Aqu2.1.40641_001"/>
    <property type="gene ID" value="Aqu2.1.40641"/>
</dbReference>
<dbReference type="InterPro" id="IPR036857">
    <property type="entry name" value="Thyroglobulin_1_sf"/>
</dbReference>
<dbReference type="InterPro" id="IPR036058">
    <property type="entry name" value="Kazal_dom_sf"/>
</dbReference>
<keyword evidence="8" id="KW-1185">Reference proteome</keyword>
<dbReference type="SUPFAM" id="SSF57610">
    <property type="entry name" value="Thyroglobulin type-1 domain"/>
    <property type="match status" value="1"/>
</dbReference>
<dbReference type="Gene3D" id="4.10.800.10">
    <property type="entry name" value="Thyroglobulin type-1"/>
    <property type="match status" value="1"/>
</dbReference>
<dbReference type="InParanoid" id="A0A1X7VJW1"/>
<feature type="domain" description="Thyroglobulin type-1" evidence="5">
    <location>
        <begin position="299"/>
        <end position="369"/>
    </location>
</feature>
<feature type="domain" description="Kazal-like" evidence="6">
    <location>
        <begin position="223"/>
        <end position="277"/>
    </location>
</feature>
<evidence type="ECO:0008006" key="9">
    <source>
        <dbReference type="Google" id="ProtNLM"/>
    </source>
</evidence>
<accession>A0A1X7VJW1</accession>
<evidence type="ECO:0000313" key="8">
    <source>
        <dbReference type="Proteomes" id="UP000007879"/>
    </source>
</evidence>
<comment type="caution">
    <text evidence="2">Lacks conserved residue(s) required for the propagation of feature annotation.</text>
</comment>
<proteinExistence type="predicted"/>
<dbReference type="InterPro" id="IPR042307">
    <property type="entry name" value="Reeler_sf"/>
</dbReference>
<dbReference type="Gene3D" id="2.60.40.4060">
    <property type="entry name" value="Reeler domain"/>
    <property type="match status" value="1"/>
</dbReference>
<evidence type="ECO:0000256" key="1">
    <source>
        <dbReference type="ARBA" id="ARBA00023157"/>
    </source>
</evidence>
<dbReference type="CDD" id="cd00104">
    <property type="entry name" value="KAZAL_FS"/>
    <property type="match status" value="1"/>
</dbReference>
<name>A0A1X7VJW1_AMPQE</name>
<organism evidence="7">
    <name type="scientific">Amphimedon queenslandica</name>
    <name type="common">Sponge</name>
    <dbReference type="NCBI Taxonomy" id="400682"/>
    <lineage>
        <taxon>Eukaryota</taxon>
        <taxon>Metazoa</taxon>
        <taxon>Porifera</taxon>
        <taxon>Demospongiae</taxon>
        <taxon>Heteroscleromorpha</taxon>
        <taxon>Haplosclerida</taxon>
        <taxon>Niphatidae</taxon>
        <taxon>Amphimedon</taxon>
    </lineage>
</organism>
<dbReference type="InterPro" id="IPR002350">
    <property type="entry name" value="Kazal_dom"/>
</dbReference>
<dbReference type="Gene3D" id="3.30.60.30">
    <property type="match status" value="1"/>
</dbReference>
<dbReference type="AlphaFoldDB" id="A0A1X7VJW1"/>
<dbReference type="SUPFAM" id="SSF100895">
    <property type="entry name" value="Kazal-type serine protease inhibitors"/>
    <property type="match status" value="1"/>
</dbReference>
<keyword evidence="1" id="KW-1015">Disulfide bond</keyword>
<feature type="compositionally biased region" description="Low complexity" evidence="3">
    <location>
        <begin position="199"/>
        <end position="222"/>
    </location>
</feature>
<sequence length="372" mass="41427">MMLFLEIFCTYLMMSFTLALSLPASDGGDLTSSGPCSLNCSNIINSSTNTGVQYSLLTSSSFYTPGYPIRVSIQSTACLKDYDQSLTVGPSWYRIEALYDDEDEDSEREALGSFTIAENMEEASHCSKSVVFQSIKPSLLDLPASFYWTPERYSHCNEETKKPVCFRATVQHHGDPHCQTTEICVQLTNDTINCPEIPSVSPTSTVPSNITSVTPSVTPTPSQDRIDQCMKRWGCESARPNEFCGSNGMTFQSRCLWRRYKCIHQVDITITRGACPTSSSTPSPTPTPTPTPTPVPIVTPQCKRIYDIVKNIKNEWHPQCTKKGTAKPVQCHRKPNGLLECWCSRENLSEKSGTRKNIADCNSPIDLDCWEF</sequence>
<feature type="signal peptide" evidence="4">
    <location>
        <begin position="1"/>
        <end position="19"/>
    </location>
</feature>
<dbReference type="OrthoDB" id="5986054at2759"/>
<evidence type="ECO:0000256" key="4">
    <source>
        <dbReference type="SAM" id="SignalP"/>
    </source>
</evidence>
<dbReference type="EnsemblMetazoa" id="XM_020008804.1">
    <property type="protein sequence ID" value="XP_019864363.1"/>
    <property type="gene ID" value="LOC109593756"/>
</dbReference>
<feature type="region of interest" description="Disordered" evidence="3">
    <location>
        <begin position="274"/>
        <end position="296"/>
    </location>
</feature>
<dbReference type="InterPro" id="IPR000716">
    <property type="entry name" value="Thyroglobulin_1"/>
</dbReference>
<evidence type="ECO:0000256" key="2">
    <source>
        <dbReference type="PROSITE-ProRule" id="PRU00500"/>
    </source>
</evidence>
<dbReference type="Proteomes" id="UP000007879">
    <property type="component" value="Unassembled WGS sequence"/>
</dbReference>
<feature type="chain" id="PRO_5012575571" description="Kazal-like domain-containing protein" evidence="4">
    <location>
        <begin position="20"/>
        <end position="372"/>
    </location>
</feature>
<dbReference type="PROSITE" id="PS51162">
    <property type="entry name" value="THYROGLOBULIN_1_2"/>
    <property type="match status" value="1"/>
</dbReference>
<dbReference type="PROSITE" id="PS51465">
    <property type="entry name" value="KAZAL_2"/>
    <property type="match status" value="1"/>
</dbReference>
<dbReference type="Pfam" id="PF00086">
    <property type="entry name" value="Thyroglobulin_1"/>
    <property type="match status" value="1"/>
</dbReference>
<feature type="region of interest" description="Disordered" evidence="3">
    <location>
        <begin position="199"/>
        <end position="223"/>
    </location>
</feature>